<dbReference type="AlphaFoldDB" id="B9XNX4"/>
<organism evidence="9 10">
    <name type="scientific">Pedosphaera parvula (strain Ellin514)</name>
    <dbReference type="NCBI Taxonomy" id="320771"/>
    <lineage>
        <taxon>Bacteria</taxon>
        <taxon>Pseudomonadati</taxon>
        <taxon>Verrucomicrobiota</taxon>
        <taxon>Pedosphaerae</taxon>
        <taxon>Pedosphaerales</taxon>
        <taxon>Pedosphaeraceae</taxon>
        <taxon>Pedosphaera</taxon>
    </lineage>
</organism>
<keyword evidence="7" id="KW-0653">Protein transport</keyword>
<evidence type="ECO:0000256" key="3">
    <source>
        <dbReference type="ARBA" id="ARBA00022475"/>
    </source>
</evidence>
<dbReference type="GO" id="GO:0015031">
    <property type="term" value="P:protein transport"/>
    <property type="evidence" value="ECO:0007669"/>
    <property type="project" value="UniProtKB-KW"/>
</dbReference>
<feature type="transmembrane region" description="Helical" evidence="8">
    <location>
        <begin position="20"/>
        <end position="39"/>
    </location>
</feature>
<evidence type="ECO:0000256" key="5">
    <source>
        <dbReference type="ARBA" id="ARBA00022989"/>
    </source>
</evidence>
<comment type="subcellular location">
    <subcellularLocation>
        <location evidence="1">Cell membrane</location>
        <topology evidence="1">Single-pass membrane protein</topology>
    </subcellularLocation>
    <subcellularLocation>
        <location evidence="7">Cell membrane</location>
        <topology evidence="7">Single-pass type II membrane protein</topology>
    </subcellularLocation>
</comment>
<accession>B9XNX4</accession>
<evidence type="ECO:0000256" key="4">
    <source>
        <dbReference type="ARBA" id="ARBA00022692"/>
    </source>
</evidence>
<keyword evidence="7" id="KW-0813">Transport</keyword>
<comment type="similarity">
    <text evidence="2 7">Belongs to the ExbD/TolR family.</text>
</comment>
<protein>
    <submittedName>
        <fullName evidence="9">Biopolymer transport protein ExbD/TolR</fullName>
    </submittedName>
</protein>
<keyword evidence="3" id="KW-1003">Cell membrane</keyword>
<keyword evidence="10" id="KW-1185">Reference proteome</keyword>
<evidence type="ECO:0000256" key="7">
    <source>
        <dbReference type="RuleBase" id="RU003879"/>
    </source>
</evidence>
<keyword evidence="6 8" id="KW-0472">Membrane</keyword>
<dbReference type="EMBL" id="ABOX02000043">
    <property type="protein sequence ID" value="EEF58440.1"/>
    <property type="molecule type" value="Genomic_DNA"/>
</dbReference>
<reference evidence="9 10" key="1">
    <citation type="journal article" date="2011" name="J. Bacteriol.">
        <title>Genome sequence of 'Pedosphaera parvula' Ellin514, an aerobic Verrucomicrobial isolate from pasture soil.</title>
        <authorList>
            <person name="Kant R."/>
            <person name="van Passel M.W."/>
            <person name="Sangwan P."/>
            <person name="Palva A."/>
            <person name="Lucas S."/>
            <person name="Copeland A."/>
            <person name="Lapidus A."/>
            <person name="Glavina Del Rio T."/>
            <person name="Dalin E."/>
            <person name="Tice H."/>
            <person name="Bruce D."/>
            <person name="Goodwin L."/>
            <person name="Pitluck S."/>
            <person name="Chertkov O."/>
            <person name="Larimer F.W."/>
            <person name="Land M.L."/>
            <person name="Hauser L."/>
            <person name="Brettin T.S."/>
            <person name="Detter J.C."/>
            <person name="Han S."/>
            <person name="de Vos W.M."/>
            <person name="Janssen P.H."/>
            <person name="Smidt H."/>
        </authorList>
    </citation>
    <scope>NUCLEOTIDE SEQUENCE [LARGE SCALE GENOMIC DNA]</scope>
    <source>
        <strain evidence="9 10">Ellin514</strain>
    </source>
</reference>
<dbReference type="Proteomes" id="UP000003688">
    <property type="component" value="Unassembled WGS sequence"/>
</dbReference>
<dbReference type="OrthoDB" id="195377at2"/>
<sequence>MKKYSKSAHHSLGELNITPLLDLAFVLLVIFIITTTPVVNDLELNLPSASSRPKDAPKKPNYVTVDGSGKIYLNMKEVDLIALQQLLVQLRTEDPDLSVVVRGDSKIQYQNIVNVLDILQQANVSKVGLATEPAKK</sequence>
<dbReference type="Gene3D" id="3.30.420.270">
    <property type="match status" value="1"/>
</dbReference>
<evidence type="ECO:0000256" key="6">
    <source>
        <dbReference type="ARBA" id="ARBA00023136"/>
    </source>
</evidence>
<dbReference type="PANTHER" id="PTHR30558">
    <property type="entry name" value="EXBD MEMBRANE COMPONENT OF PMF-DRIVEN MACROMOLECULE IMPORT SYSTEM"/>
    <property type="match status" value="1"/>
</dbReference>
<dbReference type="Pfam" id="PF02472">
    <property type="entry name" value="ExbD"/>
    <property type="match status" value="1"/>
</dbReference>
<gene>
    <name evidence="9" type="ORF">Cflav_PD1063</name>
</gene>
<comment type="caution">
    <text evidence="9">The sequence shown here is derived from an EMBL/GenBank/DDBJ whole genome shotgun (WGS) entry which is preliminary data.</text>
</comment>
<dbReference type="InterPro" id="IPR003400">
    <property type="entry name" value="ExbD"/>
</dbReference>
<keyword evidence="5 8" id="KW-1133">Transmembrane helix</keyword>
<dbReference type="PANTHER" id="PTHR30558:SF3">
    <property type="entry name" value="BIOPOLYMER TRANSPORT PROTEIN EXBD-RELATED"/>
    <property type="match status" value="1"/>
</dbReference>
<dbReference type="STRING" id="320771.Cflav_PD1063"/>
<proteinExistence type="inferred from homology"/>
<dbReference type="RefSeq" id="WP_007417510.1">
    <property type="nucleotide sequence ID" value="NZ_ABOX02000043.1"/>
</dbReference>
<dbReference type="GO" id="GO:0005886">
    <property type="term" value="C:plasma membrane"/>
    <property type="evidence" value="ECO:0007669"/>
    <property type="project" value="UniProtKB-SubCell"/>
</dbReference>
<evidence type="ECO:0000313" key="10">
    <source>
        <dbReference type="Proteomes" id="UP000003688"/>
    </source>
</evidence>
<dbReference type="GO" id="GO:0022857">
    <property type="term" value="F:transmembrane transporter activity"/>
    <property type="evidence" value="ECO:0007669"/>
    <property type="project" value="InterPro"/>
</dbReference>
<name>B9XNX4_PEDPL</name>
<evidence type="ECO:0000313" key="9">
    <source>
        <dbReference type="EMBL" id="EEF58440.1"/>
    </source>
</evidence>
<keyword evidence="4 7" id="KW-0812">Transmembrane</keyword>
<evidence type="ECO:0000256" key="8">
    <source>
        <dbReference type="SAM" id="Phobius"/>
    </source>
</evidence>
<evidence type="ECO:0000256" key="2">
    <source>
        <dbReference type="ARBA" id="ARBA00005811"/>
    </source>
</evidence>
<evidence type="ECO:0000256" key="1">
    <source>
        <dbReference type="ARBA" id="ARBA00004162"/>
    </source>
</evidence>